<dbReference type="Proteomes" id="UP001324993">
    <property type="component" value="Chromosome"/>
</dbReference>
<dbReference type="RefSeq" id="WP_319833629.1">
    <property type="nucleotide sequence ID" value="NZ_CP138858.1"/>
</dbReference>
<proteinExistence type="predicted"/>
<evidence type="ECO:0000313" key="1">
    <source>
        <dbReference type="EMBL" id="WPJ96772.1"/>
    </source>
</evidence>
<evidence type="ECO:0000313" key="2">
    <source>
        <dbReference type="Proteomes" id="UP001324993"/>
    </source>
</evidence>
<protein>
    <submittedName>
        <fullName evidence="1">Uncharacterized protein</fullName>
    </submittedName>
</protein>
<accession>A0ABZ0RPE9</accession>
<organism evidence="1 2">
    <name type="scientific">Coraliomargarita algicola</name>
    <dbReference type="NCBI Taxonomy" id="3092156"/>
    <lineage>
        <taxon>Bacteria</taxon>
        <taxon>Pseudomonadati</taxon>
        <taxon>Verrucomicrobiota</taxon>
        <taxon>Opitutia</taxon>
        <taxon>Puniceicoccales</taxon>
        <taxon>Coraliomargaritaceae</taxon>
        <taxon>Coraliomargarita</taxon>
    </lineage>
</organism>
<gene>
    <name evidence="1" type="ORF">SH580_03510</name>
</gene>
<dbReference type="EMBL" id="CP138858">
    <property type="protein sequence ID" value="WPJ96772.1"/>
    <property type="molecule type" value="Genomic_DNA"/>
</dbReference>
<sequence length="232" mass="25613">MKNTPFFIYILLLLATCVNGQKVLFDHQFDGASDVLLSRTYEDKSGLPWLVGGMDGSNFMYADGRTNTRGGAMLACRFRTGYYELTATIVENDTFLGIGFTSSDPLQGSYFIDSWGTFALRSSGDFEFWEGPGATVINDGGNVVDDYDVNEARVGRLRLVLEWDDETNRGTVTGYFKPEGGAEYQVDLDDQTAGVNSNTISPKDELTGVGLIFDGRTDGRYGAFQLSYLSRY</sequence>
<keyword evidence="2" id="KW-1185">Reference proteome</keyword>
<reference evidence="1 2" key="1">
    <citation type="submission" date="2023-11" db="EMBL/GenBank/DDBJ databases">
        <title>Coraliomargarita sp. nov., isolated from marine algae.</title>
        <authorList>
            <person name="Lee J.K."/>
            <person name="Baek J.H."/>
            <person name="Kim J.M."/>
            <person name="Choi D.G."/>
            <person name="Jeon C.O."/>
        </authorList>
    </citation>
    <scope>NUCLEOTIDE SEQUENCE [LARGE SCALE GENOMIC DNA]</scope>
    <source>
        <strain evidence="1 2">J2-16</strain>
    </source>
</reference>
<name>A0ABZ0RPE9_9BACT</name>